<keyword evidence="2" id="KW-0812">Transmembrane</keyword>
<comment type="caution">
    <text evidence="4">The sequence shown here is derived from an EMBL/GenBank/DDBJ whole genome shotgun (WGS) entry which is preliminary data.</text>
</comment>
<proteinExistence type="predicted"/>
<reference evidence="4 5" key="1">
    <citation type="submission" date="2024-10" db="EMBL/GenBank/DDBJ databases">
        <title>The Natural Products Discovery Center: Release of the First 8490 Sequenced Strains for Exploring Actinobacteria Biosynthetic Diversity.</title>
        <authorList>
            <person name="Kalkreuter E."/>
            <person name="Kautsar S.A."/>
            <person name="Yang D."/>
            <person name="Bader C.D."/>
            <person name="Teijaro C.N."/>
            <person name="Fluegel L."/>
            <person name="Davis C.M."/>
            <person name="Simpson J.R."/>
            <person name="Lauterbach L."/>
            <person name="Steele A.D."/>
            <person name="Gui C."/>
            <person name="Meng S."/>
            <person name="Li G."/>
            <person name="Viehrig K."/>
            <person name="Ye F."/>
            <person name="Su P."/>
            <person name="Kiefer A.F."/>
            <person name="Nichols A."/>
            <person name="Cepeda A.J."/>
            <person name="Yan W."/>
            <person name="Fan B."/>
            <person name="Jiang Y."/>
            <person name="Adhikari A."/>
            <person name="Zheng C.-J."/>
            <person name="Schuster L."/>
            <person name="Cowan T.M."/>
            <person name="Smanski M.J."/>
            <person name="Chevrette M.G."/>
            <person name="De Carvalho L.P.S."/>
            <person name="Shen B."/>
        </authorList>
    </citation>
    <scope>NUCLEOTIDE SEQUENCE [LARGE SCALE GENOMIC DNA]</scope>
    <source>
        <strain evidence="4 5">NPDC002593</strain>
    </source>
</reference>
<keyword evidence="2" id="KW-1133">Transmembrane helix</keyword>
<evidence type="ECO:0000256" key="2">
    <source>
        <dbReference type="SAM" id="Phobius"/>
    </source>
</evidence>
<dbReference type="InterPro" id="IPR012551">
    <property type="entry name" value="DUF1707_SHOCT-like"/>
</dbReference>
<feature type="compositionally biased region" description="Low complexity" evidence="1">
    <location>
        <begin position="1"/>
        <end position="18"/>
    </location>
</feature>
<keyword evidence="2" id="KW-0472">Membrane</keyword>
<keyword evidence="5" id="KW-1185">Reference proteome</keyword>
<evidence type="ECO:0000313" key="5">
    <source>
        <dbReference type="Proteomes" id="UP001601992"/>
    </source>
</evidence>
<dbReference type="Proteomes" id="UP001601992">
    <property type="component" value="Unassembled WGS sequence"/>
</dbReference>
<sequence length="275" mass="28903">MQTSRSATSGRTGSSSGTVNGALRVRDSDRVDACAVLDAARADGQLAESEHAERARSAMRARTFAQLDAVLHDLQIPANLVDTPVASPARRRSSRRWLPATAVVVAAALIGMLCGWASSADGPVASHKTPDMTTAAGIEAFLAAYRAHFGDLRADEIVLHANTASIERPAANDPSKSERISYRGNFDSWTTTGREPDLQPIDLGKLDTPKLAALLAGAAQSVGAPGASISHVMIDRTTLGEGKQPAVTIYIQGPHSGFLMVDLTGEPLYISKAHA</sequence>
<evidence type="ECO:0000259" key="3">
    <source>
        <dbReference type="Pfam" id="PF08044"/>
    </source>
</evidence>
<accession>A0ABW6SCX2</accession>
<name>A0ABW6SCX2_9NOCA</name>
<gene>
    <name evidence="4" type="ORF">ACFYXQ_40985</name>
</gene>
<protein>
    <submittedName>
        <fullName evidence="4">DUF1707 domain-containing protein</fullName>
    </submittedName>
</protein>
<evidence type="ECO:0000256" key="1">
    <source>
        <dbReference type="SAM" id="MobiDB-lite"/>
    </source>
</evidence>
<dbReference type="RefSeq" id="WP_387406728.1">
    <property type="nucleotide sequence ID" value="NZ_JBIAQY010000024.1"/>
</dbReference>
<evidence type="ECO:0000313" key="4">
    <source>
        <dbReference type="EMBL" id="MFF3574140.1"/>
    </source>
</evidence>
<feature type="transmembrane region" description="Helical" evidence="2">
    <location>
        <begin position="97"/>
        <end position="118"/>
    </location>
</feature>
<dbReference type="EMBL" id="JBIAQY010000024">
    <property type="protein sequence ID" value="MFF3574140.1"/>
    <property type="molecule type" value="Genomic_DNA"/>
</dbReference>
<feature type="region of interest" description="Disordered" evidence="1">
    <location>
        <begin position="1"/>
        <end position="24"/>
    </location>
</feature>
<dbReference type="Pfam" id="PF08044">
    <property type="entry name" value="DUF1707"/>
    <property type="match status" value="1"/>
</dbReference>
<organism evidence="4 5">
    <name type="scientific">Nocardia jiangxiensis</name>
    <dbReference type="NCBI Taxonomy" id="282685"/>
    <lineage>
        <taxon>Bacteria</taxon>
        <taxon>Bacillati</taxon>
        <taxon>Actinomycetota</taxon>
        <taxon>Actinomycetes</taxon>
        <taxon>Mycobacteriales</taxon>
        <taxon>Nocardiaceae</taxon>
        <taxon>Nocardia</taxon>
    </lineage>
</organism>
<feature type="domain" description="DUF1707" evidence="3">
    <location>
        <begin position="23"/>
        <end position="75"/>
    </location>
</feature>